<feature type="transmembrane region" description="Helical" evidence="8">
    <location>
        <begin position="109"/>
        <end position="125"/>
    </location>
</feature>
<dbReference type="InterPro" id="IPR001516">
    <property type="entry name" value="Proton_antipo_N"/>
</dbReference>
<dbReference type="Pfam" id="PF00361">
    <property type="entry name" value="Proton_antipo_M"/>
    <property type="match status" value="1"/>
</dbReference>
<keyword evidence="3 7" id="KW-0812">Transmembrane</keyword>
<feature type="transmembrane region" description="Helical" evidence="8">
    <location>
        <begin position="202"/>
        <end position="224"/>
    </location>
</feature>
<feature type="domain" description="NADH-Ubiquinone oxidoreductase (complex I) chain 5 N-terminal" evidence="10">
    <location>
        <begin position="68"/>
        <end position="110"/>
    </location>
</feature>
<feature type="transmembrane region" description="Helical" evidence="8">
    <location>
        <begin position="290"/>
        <end position="309"/>
    </location>
</feature>
<dbReference type="GO" id="GO:0005886">
    <property type="term" value="C:plasma membrane"/>
    <property type="evidence" value="ECO:0007669"/>
    <property type="project" value="UniProtKB-SubCell"/>
</dbReference>
<dbReference type="EMBL" id="QMPZ01000019">
    <property type="protein sequence ID" value="RLE10060.1"/>
    <property type="molecule type" value="Genomic_DNA"/>
</dbReference>
<feature type="transmembrane region" description="Helical" evidence="8">
    <location>
        <begin position="72"/>
        <end position="97"/>
    </location>
</feature>
<comment type="caution">
    <text evidence="11">The sequence shown here is derived from an EMBL/GenBank/DDBJ whole genome shotgun (WGS) entry which is preliminary data.</text>
</comment>
<evidence type="ECO:0000256" key="7">
    <source>
        <dbReference type="RuleBase" id="RU000320"/>
    </source>
</evidence>
<dbReference type="PANTHER" id="PTHR42682">
    <property type="entry name" value="HYDROGENASE-4 COMPONENT F"/>
    <property type="match status" value="1"/>
</dbReference>
<evidence type="ECO:0000256" key="3">
    <source>
        <dbReference type="ARBA" id="ARBA00022692"/>
    </source>
</evidence>
<name>A0A497E6S1_UNCAE</name>
<dbReference type="PRINTS" id="PR01435">
    <property type="entry name" value="NPOXDRDTASE5"/>
</dbReference>
<gene>
    <name evidence="11" type="ORF">DRJ00_02660</name>
</gene>
<feature type="transmembrane region" description="Helical" evidence="8">
    <location>
        <begin position="315"/>
        <end position="338"/>
    </location>
</feature>
<dbReference type="GO" id="GO:0016491">
    <property type="term" value="F:oxidoreductase activity"/>
    <property type="evidence" value="ECO:0007669"/>
    <property type="project" value="UniProtKB-KW"/>
</dbReference>
<protein>
    <submittedName>
        <fullName evidence="11">NADH-quinone oxidoreductase subunit L</fullName>
    </submittedName>
</protein>
<proteinExistence type="predicted"/>
<dbReference type="InterPro" id="IPR052175">
    <property type="entry name" value="ComplexI-like_HydComp"/>
</dbReference>
<evidence type="ECO:0000313" key="11">
    <source>
        <dbReference type="EMBL" id="RLE10060.1"/>
    </source>
</evidence>
<evidence type="ECO:0000256" key="6">
    <source>
        <dbReference type="ARBA" id="ARBA00023136"/>
    </source>
</evidence>
<evidence type="ECO:0000256" key="1">
    <source>
        <dbReference type="ARBA" id="ARBA00004651"/>
    </source>
</evidence>
<evidence type="ECO:0000259" key="10">
    <source>
        <dbReference type="Pfam" id="PF00662"/>
    </source>
</evidence>
<dbReference type="InterPro" id="IPR001750">
    <property type="entry name" value="ND/Mrp_TM"/>
</dbReference>
<evidence type="ECO:0000256" key="4">
    <source>
        <dbReference type="ARBA" id="ARBA00022989"/>
    </source>
</evidence>
<reference evidence="11 12" key="1">
    <citation type="submission" date="2018-06" db="EMBL/GenBank/DDBJ databases">
        <title>Extensive metabolic versatility and redundancy in microbially diverse, dynamic hydrothermal sediments.</title>
        <authorList>
            <person name="Dombrowski N."/>
            <person name="Teske A."/>
            <person name="Baker B.J."/>
        </authorList>
    </citation>
    <scope>NUCLEOTIDE SEQUENCE [LARGE SCALE GENOMIC DNA]</scope>
    <source>
        <strain evidence="11">B47_G16</strain>
    </source>
</reference>
<evidence type="ECO:0000256" key="8">
    <source>
        <dbReference type="SAM" id="Phobius"/>
    </source>
</evidence>
<evidence type="ECO:0000256" key="5">
    <source>
        <dbReference type="ARBA" id="ARBA00023002"/>
    </source>
</evidence>
<dbReference type="PRINTS" id="PR01434">
    <property type="entry name" value="NADHDHGNASE5"/>
</dbReference>
<feature type="transmembrane region" description="Helical" evidence="8">
    <location>
        <begin position="265"/>
        <end position="283"/>
    </location>
</feature>
<organism evidence="11 12">
    <name type="scientific">Aerophobetes bacterium</name>
    <dbReference type="NCBI Taxonomy" id="2030807"/>
    <lineage>
        <taxon>Bacteria</taxon>
        <taxon>Candidatus Aerophobota</taxon>
    </lineage>
</organism>
<sequence>MLSFFLMGAVWVPLIGSLFCLLFPRKVREGWSVGIVGLSFVFLFFLTGSVMQGKSLQVDILSLKEGYFALSFFADGISLTFALIFSFVGLVSLIYSLSYMRKEENHKEYYFMTCLMIASLIGVSFSKNLVLFYIFWEIAALTTWRLVGFYREERIVWIADKTFLMTFLGSSFMLMGFILLYVQAGSLDLIQLKGATFSNINLALSLIFLGIIAKSAILPLHTWLSDAHPVAPSPMSAILSGVEVEVGLLGFLRIFVWMAGISWDWILTLAVVSSLIGAGAALVEKDIKRIIAYSTVSQVGYILLGFALLTRAGVLAGLLYFIVHAIAKAALFLGAGVVERKYETRDITKLGGLMKTSPVFGIGFLFSAFSIAGFPPFGGFYAKLMVIMEAVKEGQFWVATIAIATAVLTMLYLFRLFNGIFMGKEVPAKSAFAGRLMIGCVIFLGIISLGIGIFIAQVLGLPGIAAAEMFK</sequence>
<keyword evidence="4 8" id="KW-1133">Transmembrane helix</keyword>
<feature type="transmembrane region" description="Helical" evidence="8">
    <location>
        <begin position="394"/>
        <end position="414"/>
    </location>
</feature>
<accession>A0A497E6S1</accession>
<dbReference type="Pfam" id="PF00662">
    <property type="entry name" value="Proton_antipo_N"/>
    <property type="match status" value="1"/>
</dbReference>
<feature type="transmembrane region" description="Helical" evidence="8">
    <location>
        <begin position="162"/>
        <end position="182"/>
    </location>
</feature>
<feature type="transmembrane region" description="Helical" evidence="8">
    <location>
        <begin position="435"/>
        <end position="459"/>
    </location>
</feature>
<evidence type="ECO:0000256" key="2">
    <source>
        <dbReference type="ARBA" id="ARBA00022475"/>
    </source>
</evidence>
<keyword evidence="2" id="KW-1003">Cell membrane</keyword>
<feature type="transmembrane region" description="Helical" evidence="8">
    <location>
        <begin position="359"/>
        <end position="382"/>
    </location>
</feature>
<evidence type="ECO:0000313" key="12">
    <source>
        <dbReference type="Proteomes" id="UP000279422"/>
    </source>
</evidence>
<comment type="subcellular location">
    <subcellularLocation>
        <location evidence="1">Cell membrane</location>
        <topology evidence="1">Multi-pass membrane protein</topology>
    </subcellularLocation>
    <subcellularLocation>
        <location evidence="7">Membrane</location>
        <topology evidence="7">Multi-pass membrane protein</topology>
    </subcellularLocation>
</comment>
<evidence type="ECO:0000259" key="9">
    <source>
        <dbReference type="Pfam" id="PF00361"/>
    </source>
</evidence>
<feature type="transmembrane region" description="Helical" evidence="8">
    <location>
        <begin position="31"/>
        <end position="52"/>
    </location>
</feature>
<keyword evidence="5" id="KW-0560">Oxidoreductase</keyword>
<keyword evidence="6 8" id="KW-0472">Membrane</keyword>
<dbReference type="PANTHER" id="PTHR42682:SF4">
    <property type="entry name" value="NADH-UBIQUINONE_PLASTOQUINONE"/>
    <property type="match status" value="1"/>
</dbReference>
<feature type="domain" description="NADH:quinone oxidoreductase/Mrp antiporter transmembrane" evidence="9">
    <location>
        <begin position="126"/>
        <end position="409"/>
    </location>
</feature>
<feature type="transmembrane region" description="Helical" evidence="8">
    <location>
        <begin position="6"/>
        <end position="24"/>
    </location>
</feature>
<dbReference type="Proteomes" id="UP000279422">
    <property type="component" value="Unassembled WGS sequence"/>
</dbReference>
<dbReference type="AlphaFoldDB" id="A0A497E6S1"/>